<dbReference type="Proteomes" id="UP000751190">
    <property type="component" value="Unassembled WGS sequence"/>
</dbReference>
<dbReference type="PANTHER" id="PTHR15435:SF2">
    <property type="entry name" value="KICSTOR COMPLEX PROTEIN KAPTIN"/>
    <property type="match status" value="1"/>
</dbReference>
<organism evidence="1 2">
    <name type="scientific">Diacronema lutheri</name>
    <name type="common">Unicellular marine alga</name>
    <name type="synonym">Monochrysis lutheri</name>
    <dbReference type="NCBI Taxonomy" id="2081491"/>
    <lineage>
        <taxon>Eukaryota</taxon>
        <taxon>Haptista</taxon>
        <taxon>Haptophyta</taxon>
        <taxon>Pavlovophyceae</taxon>
        <taxon>Pavlovales</taxon>
        <taxon>Pavlovaceae</taxon>
        <taxon>Diacronema</taxon>
    </lineage>
</organism>
<dbReference type="GO" id="GO:0051015">
    <property type="term" value="F:actin filament binding"/>
    <property type="evidence" value="ECO:0007669"/>
    <property type="project" value="TreeGrafter"/>
</dbReference>
<dbReference type="GO" id="GO:0030027">
    <property type="term" value="C:lamellipodium"/>
    <property type="evidence" value="ECO:0007669"/>
    <property type="project" value="TreeGrafter"/>
</dbReference>
<dbReference type="GO" id="GO:1904262">
    <property type="term" value="P:negative regulation of TORC1 signaling"/>
    <property type="evidence" value="ECO:0007669"/>
    <property type="project" value="TreeGrafter"/>
</dbReference>
<sequence length="462" mass="48882">MGEILADAHRRPFKELAYLPVPTTMLARGTALMRTSEGSTLLLCSQTQVHVLMLDRAVPHRSRVQPLGIAGASGAPGIVGVDAARMAHTTLLALALSLHLDAEQPPPSHGQDGHAIVIATVPPDAAGSDASAWVDAETKPLGFAPLLVRWLRFAESPTLAVSDANSGRLHVYSVHAFTLATTKLDDAESSSALGGLSVSLPSPVLSLAEWTCTRTGWSAHALGCEDGTLEFVATAAPPASAAGDAPAEPPRVTRQRIRVERALNVTAFFAGGEHAAESVTRAPVLHLLVGSVLCGACVYADVLSRGLHAPVRALHDEESVLCGAAWRSQPGAFFVGTWGRVLHCIRVECGSADSWRCATVWRTELPHAVFSVDQLDVTNDGLDELLVRTLEGLHVLQEDLPGVCAELEVGLARLLVEAEEEQRTCAPNAQPPALARRVDAMMEMLASLKAARSQVATLNDCD</sequence>
<evidence type="ECO:0000313" key="2">
    <source>
        <dbReference type="Proteomes" id="UP000751190"/>
    </source>
</evidence>
<dbReference type="AlphaFoldDB" id="A0A8J5XZ42"/>
<name>A0A8J5XZ42_DIALT</name>
<comment type="caution">
    <text evidence="1">The sequence shown here is derived from an EMBL/GenBank/DDBJ whole genome shotgun (WGS) entry which is preliminary data.</text>
</comment>
<dbReference type="GO" id="GO:0015629">
    <property type="term" value="C:actin cytoskeleton"/>
    <property type="evidence" value="ECO:0007669"/>
    <property type="project" value="InterPro"/>
</dbReference>
<dbReference type="GO" id="GO:0034198">
    <property type="term" value="P:cellular response to amino acid starvation"/>
    <property type="evidence" value="ECO:0007669"/>
    <property type="project" value="TreeGrafter"/>
</dbReference>
<dbReference type="EMBL" id="JAGTXO010000001">
    <property type="protein sequence ID" value="KAG8470610.1"/>
    <property type="molecule type" value="Genomic_DNA"/>
</dbReference>
<keyword evidence="2" id="KW-1185">Reference proteome</keyword>
<dbReference type="OrthoDB" id="10267127at2759"/>
<accession>A0A8J5XZ42</accession>
<protein>
    <submittedName>
        <fullName evidence="1">Uncharacterized protein</fullName>
    </submittedName>
</protein>
<proteinExistence type="predicted"/>
<dbReference type="InterPro" id="IPR029982">
    <property type="entry name" value="Kptn"/>
</dbReference>
<dbReference type="PANTHER" id="PTHR15435">
    <property type="entry name" value="KICSTOR COMPLEX PROTEIN KAPTIN"/>
    <property type="match status" value="1"/>
</dbReference>
<gene>
    <name evidence="1" type="ORF">KFE25_009031</name>
</gene>
<dbReference type="GO" id="GO:0007015">
    <property type="term" value="P:actin filament organization"/>
    <property type="evidence" value="ECO:0007669"/>
    <property type="project" value="InterPro"/>
</dbReference>
<evidence type="ECO:0000313" key="1">
    <source>
        <dbReference type="EMBL" id="KAG8470610.1"/>
    </source>
</evidence>
<reference evidence="1" key="1">
    <citation type="submission" date="2021-05" db="EMBL/GenBank/DDBJ databases">
        <title>The genome of the haptophyte Pavlova lutheri (Diacronema luteri, Pavlovales) - a model for lipid biosynthesis in eukaryotic algae.</title>
        <authorList>
            <person name="Hulatt C.J."/>
            <person name="Posewitz M.C."/>
        </authorList>
    </citation>
    <scope>NUCLEOTIDE SEQUENCE</scope>
    <source>
        <strain evidence="1">NIVA-4/92</strain>
    </source>
</reference>